<organism evidence="3 4">
    <name type="scientific">Litorivita pollutaquae</name>
    <dbReference type="NCBI Taxonomy" id="2200892"/>
    <lineage>
        <taxon>Bacteria</taxon>
        <taxon>Pseudomonadati</taxon>
        <taxon>Pseudomonadota</taxon>
        <taxon>Alphaproteobacteria</taxon>
        <taxon>Rhodobacterales</taxon>
        <taxon>Paracoccaceae</taxon>
        <taxon>Litorivita</taxon>
    </lineage>
</organism>
<comment type="caution">
    <text evidence="3">The sequence shown here is derived from an EMBL/GenBank/DDBJ whole genome shotgun (WGS) entry which is preliminary data.</text>
</comment>
<protein>
    <recommendedName>
        <fullName evidence="5">DUF4153 domain-containing protein</fullName>
    </recommendedName>
</protein>
<feature type="transmembrane region" description="Helical" evidence="2">
    <location>
        <begin position="411"/>
        <end position="430"/>
    </location>
</feature>
<evidence type="ECO:0000313" key="3">
    <source>
        <dbReference type="EMBL" id="PYC46800.1"/>
    </source>
</evidence>
<feature type="transmembrane region" description="Helical" evidence="2">
    <location>
        <begin position="271"/>
        <end position="292"/>
    </location>
</feature>
<feature type="transmembrane region" description="Helical" evidence="2">
    <location>
        <begin position="154"/>
        <end position="176"/>
    </location>
</feature>
<accession>A0A2V4NB03</accession>
<dbReference type="EMBL" id="QFVT01000010">
    <property type="protein sequence ID" value="PYC46800.1"/>
    <property type="molecule type" value="Genomic_DNA"/>
</dbReference>
<dbReference type="InterPro" id="IPR025291">
    <property type="entry name" value="DUF4153"/>
</dbReference>
<feature type="transmembrane region" description="Helical" evidence="2">
    <location>
        <begin position="97"/>
        <end position="115"/>
    </location>
</feature>
<keyword evidence="2" id="KW-0812">Transmembrane</keyword>
<evidence type="ECO:0000256" key="1">
    <source>
        <dbReference type="SAM" id="MobiDB-lite"/>
    </source>
</evidence>
<evidence type="ECO:0008006" key="5">
    <source>
        <dbReference type="Google" id="ProtNLM"/>
    </source>
</evidence>
<keyword evidence="4" id="KW-1185">Reference proteome</keyword>
<feature type="transmembrane region" description="Helical" evidence="2">
    <location>
        <begin position="347"/>
        <end position="365"/>
    </location>
</feature>
<gene>
    <name evidence="3" type="ORF">DI396_13930</name>
</gene>
<feature type="transmembrane region" description="Helical" evidence="2">
    <location>
        <begin position="304"/>
        <end position="326"/>
    </location>
</feature>
<evidence type="ECO:0000313" key="4">
    <source>
        <dbReference type="Proteomes" id="UP000248012"/>
    </source>
</evidence>
<proteinExistence type="predicted"/>
<feature type="transmembrane region" description="Helical" evidence="2">
    <location>
        <begin position="239"/>
        <end position="259"/>
    </location>
</feature>
<feature type="region of interest" description="Disordered" evidence="1">
    <location>
        <begin position="1"/>
        <end position="56"/>
    </location>
</feature>
<reference evidence="3 4" key="1">
    <citation type="submission" date="2018-05" db="EMBL/GenBank/DDBJ databases">
        <title>Oceanovita maritima gen. nov., sp. nov., a marine bacterium in the family Rhodobacteraceae isolated from surface seawater of Lundu port Xiamen, China.</title>
        <authorList>
            <person name="Hetharua B.H."/>
            <person name="Min D."/>
            <person name="Liao H."/>
            <person name="Tian Y."/>
        </authorList>
    </citation>
    <scope>NUCLEOTIDE SEQUENCE [LARGE SCALE GENOMIC DNA]</scope>
    <source>
        <strain evidence="3 4">FSX-11</strain>
    </source>
</reference>
<feature type="transmembrane region" description="Helical" evidence="2">
    <location>
        <begin position="122"/>
        <end position="142"/>
    </location>
</feature>
<dbReference type="OrthoDB" id="7402611at2"/>
<keyword evidence="2" id="KW-1133">Transmembrane helix</keyword>
<dbReference type="Proteomes" id="UP000248012">
    <property type="component" value="Unassembled WGS sequence"/>
</dbReference>
<feature type="transmembrane region" description="Helical" evidence="2">
    <location>
        <begin position="62"/>
        <end position="85"/>
    </location>
</feature>
<evidence type="ECO:0000256" key="2">
    <source>
        <dbReference type="SAM" id="Phobius"/>
    </source>
</evidence>
<keyword evidence="2" id="KW-0472">Membrane</keyword>
<name>A0A2V4NB03_9RHOB</name>
<feature type="transmembrane region" description="Helical" evidence="2">
    <location>
        <begin position="197"/>
        <end position="219"/>
    </location>
</feature>
<feature type="compositionally biased region" description="Basic and acidic residues" evidence="1">
    <location>
        <begin position="7"/>
        <end position="16"/>
    </location>
</feature>
<dbReference type="Pfam" id="PF13687">
    <property type="entry name" value="DUF4153"/>
    <property type="match status" value="1"/>
</dbReference>
<feature type="transmembrane region" description="Helical" evidence="2">
    <location>
        <begin position="377"/>
        <end position="399"/>
    </location>
</feature>
<dbReference type="AlphaFoldDB" id="A0A2V4NB03"/>
<sequence>MLGNVHDGPDHGARDTGEDESAMGDSEMTTTPAKNGAQINPAAPSDARQDFGPDGGASQSPVIWRIVLTVLGGALGYVTFLVGVVFEDFALLPQAQWALGSALVGGVSMALVLGGPLPLRRAALFAVLAAAVAAVLGGLYGGRFAAQDSFQTSGFGALILAACLLIFAPFVMAGAPRGGMSENGGARWRDYARLFDLSWEMVVRAAAAVLFTGLFWVLLMVAGGLLETVGIRLGRLLRAYDWLGFVLSGLAFGLAMAVVHEMRSYITPYLFVRFARMMLPLVLMVTGLYVVAFPFSTAEQSTFGLSPVLSVLVMGAIAMTVISAAVDRDDAEATQSRFLRMATRIQAVILPALAVIALYAIWLRVAQYGWTPSRVMVALTCALAAGYAASYAGAVLLGFHSNWAAWLRRVNLYMALVAAAMLSLSLTPLLNAQAISARSQSARIVAAYSDATPQTPQTPQGALYDLKTGYGKAGRRALAGLEQYAEVQELAGLQEDIARARSAKSRRAFVNGQFGEPTTAGALTELFQAMPIYPEAQGRPDHTGTNVPLGTLNHWLRSCRARFEDGPACAMLMLDAQAYAGRQFVVLLIRRPAQVITLEINEEGTVMQNGATLRATSAGETGVKIADLIAAARDGDLRLDTPSGPSVFMGGLEINPRLSRGLRPRLFE</sequence>